<reference evidence="2 3" key="1">
    <citation type="submission" date="2019-07" db="EMBL/GenBank/DDBJ databases">
        <title>Salinicoccus cyprini sp. nov., isolated from gastro-intestinal tract of mirror carp, Cyprinus carpio var. specularis, collected from Gobind Sagar Reservoir, Himachal Pradesh, India.</title>
        <authorList>
            <person name="Talwar C."/>
            <person name="Singh A.K."/>
            <person name="Lal R."/>
            <person name="Negi R.K."/>
        </authorList>
    </citation>
    <scope>NUCLEOTIDE SEQUENCE [LARGE SCALE GENOMIC DNA]</scope>
    <source>
        <strain evidence="2 3">CT19</strain>
    </source>
</reference>
<evidence type="ECO:0000256" key="1">
    <source>
        <dbReference type="SAM" id="Phobius"/>
    </source>
</evidence>
<gene>
    <name evidence="2" type="ORF">FO441_02815</name>
</gene>
<proteinExistence type="predicted"/>
<keyword evidence="1" id="KW-0472">Membrane</keyword>
<dbReference type="RefSeq" id="WP_145285481.1">
    <property type="nucleotide sequence ID" value="NZ_VMSJ01000001.1"/>
</dbReference>
<feature type="transmembrane region" description="Helical" evidence="1">
    <location>
        <begin position="115"/>
        <end position="136"/>
    </location>
</feature>
<dbReference type="OrthoDB" id="8017424at2"/>
<feature type="transmembrane region" description="Helical" evidence="1">
    <location>
        <begin position="90"/>
        <end position="108"/>
    </location>
</feature>
<comment type="caution">
    <text evidence="2">The sequence shown here is derived from an EMBL/GenBank/DDBJ whole genome shotgun (WGS) entry which is preliminary data.</text>
</comment>
<dbReference type="InterPro" id="IPR017195">
    <property type="entry name" value="ABC_thiamin-permease_prd"/>
</dbReference>
<name>A0A558AYA3_9STAP</name>
<dbReference type="EMBL" id="VMSJ01000001">
    <property type="protein sequence ID" value="TVT29232.1"/>
    <property type="molecule type" value="Genomic_DNA"/>
</dbReference>
<evidence type="ECO:0000313" key="3">
    <source>
        <dbReference type="Proteomes" id="UP000315103"/>
    </source>
</evidence>
<keyword evidence="1" id="KW-1133">Transmembrane helix</keyword>
<dbReference type="Pfam" id="PF09819">
    <property type="entry name" value="ABC_cobalt"/>
    <property type="match status" value="1"/>
</dbReference>
<feature type="transmembrane region" description="Helical" evidence="1">
    <location>
        <begin position="12"/>
        <end position="33"/>
    </location>
</feature>
<dbReference type="Proteomes" id="UP000315103">
    <property type="component" value="Unassembled WGS sequence"/>
</dbReference>
<sequence length="192" mass="20506">MVRKNGLTLTDVLVTVVIALVFAFIYSIWGGVYTALEPLGLHLNQLLYGMWFIAAVVAYLIIRKPGVALIAEFAAASGETIVMLQFDVMLIVYGLIQGLACEIVFAVVKYKSTSLMVAVAAGVAAALSTLPLDWYYGYLGQLATWNLLLMFGFRVLSGALIAGGLAHLLYQGLKGTGVLKLVGQKATADEGL</sequence>
<keyword evidence="3" id="KW-1185">Reference proteome</keyword>
<keyword evidence="1" id="KW-0812">Transmembrane</keyword>
<organism evidence="2 3">
    <name type="scientific">Salinicoccus cyprini</name>
    <dbReference type="NCBI Taxonomy" id="2493691"/>
    <lineage>
        <taxon>Bacteria</taxon>
        <taxon>Bacillati</taxon>
        <taxon>Bacillota</taxon>
        <taxon>Bacilli</taxon>
        <taxon>Bacillales</taxon>
        <taxon>Staphylococcaceae</taxon>
        <taxon>Salinicoccus</taxon>
    </lineage>
</organism>
<dbReference type="PIRSF" id="PIRSF037394">
    <property type="entry name" value="ABC_thiamine-permease_YkoE_prd"/>
    <property type="match status" value="1"/>
</dbReference>
<accession>A0A558AYA3</accession>
<feature type="transmembrane region" description="Helical" evidence="1">
    <location>
        <begin position="45"/>
        <end position="62"/>
    </location>
</feature>
<evidence type="ECO:0000313" key="2">
    <source>
        <dbReference type="EMBL" id="TVT29232.1"/>
    </source>
</evidence>
<feature type="transmembrane region" description="Helical" evidence="1">
    <location>
        <begin position="67"/>
        <end position="84"/>
    </location>
</feature>
<dbReference type="AlphaFoldDB" id="A0A558AYA3"/>
<protein>
    <submittedName>
        <fullName evidence="2">Thiamine ABC transporter permease</fullName>
    </submittedName>
</protein>
<feature type="transmembrane region" description="Helical" evidence="1">
    <location>
        <begin position="148"/>
        <end position="170"/>
    </location>
</feature>